<keyword evidence="3" id="KW-1185">Reference proteome</keyword>
<dbReference type="InterPro" id="IPR041581">
    <property type="entry name" value="Glyoxalase_6"/>
</dbReference>
<organism evidence="2 3">
    <name type="scientific">Kineosporia corallincola</name>
    <dbReference type="NCBI Taxonomy" id="2835133"/>
    <lineage>
        <taxon>Bacteria</taxon>
        <taxon>Bacillati</taxon>
        <taxon>Actinomycetota</taxon>
        <taxon>Actinomycetes</taxon>
        <taxon>Kineosporiales</taxon>
        <taxon>Kineosporiaceae</taxon>
        <taxon>Kineosporia</taxon>
    </lineage>
</organism>
<comment type="caution">
    <text evidence="2">The sequence shown here is derived from an EMBL/GenBank/DDBJ whole genome shotgun (WGS) entry which is preliminary data.</text>
</comment>
<evidence type="ECO:0000313" key="2">
    <source>
        <dbReference type="EMBL" id="MBT0770574.1"/>
    </source>
</evidence>
<feature type="domain" description="Glyoxalase-like" evidence="1">
    <location>
        <begin position="130"/>
        <end position="241"/>
    </location>
</feature>
<dbReference type="RefSeq" id="WP_214156860.1">
    <property type="nucleotide sequence ID" value="NZ_JAHBAY010000006.1"/>
</dbReference>
<dbReference type="PANTHER" id="PTHR35908:SF1">
    <property type="entry name" value="CONSERVED PROTEIN"/>
    <property type="match status" value="1"/>
</dbReference>
<sequence length="248" mass="26970">MPTRLTSIVIDSADAPSLARWWADALDWGIAYEDADESDVVPPEGEPGIELTFCPVPEGKTGWNRVHLDLASRDAEHQRQTVARLEQAGATRVELGVERPWVVLTDPEGNEFCVLEPRPEYDERGPVAAVVIWAQDPANLGAFWQQAAGGELEAPGGPVATLTLTTPGPLLEFVHSDTPKTVKNRLHLDVRPYSGDDQAAEVSRLLNLGALRTEVGQSSADPATITWVVLVDPEGNEFCVLRPRGEQP</sequence>
<name>A0ABS5TLT7_9ACTN</name>
<dbReference type="EMBL" id="JAHBAY010000006">
    <property type="protein sequence ID" value="MBT0770574.1"/>
    <property type="molecule type" value="Genomic_DNA"/>
</dbReference>
<dbReference type="InterPro" id="IPR029068">
    <property type="entry name" value="Glyas_Bleomycin-R_OHBP_Dase"/>
</dbReference>
<dbReference type="SUPFAM" id="SSF54593">
    <property type="entry name" value="Glyoxalase/Bleomycin resistance protein/Dihydroxybiphenyl dioxygenase"/>
    <property type="match status" value="2"/>
</dbReference>
<protein>
    <recommendedName>
        <fullName evidence="1">Glyoxalase-like domain-containing protein</fullName>
    </recommendedName>
</protein>
<dbReference type="Pfam" id="PF18029">
    <property type="entry name" value="Glyoxalase_6"/>
    <property type="match status" value="2"/>
</dbReference>
<reference evidence="2 3" key="1">
    <citation type="submission" date="2021-05" db="EMBL/GenBank/DDBJ databases">
        <title>Kineosporia and Streptomyces sp. nov. two new marine actinobacteria isolated from Coral.</title>
        <authorList>
            <person name="Buangrab K."/>
            <person name="Sutthacheep M."/>
            <person name="Yeemin T."/>
            <person name="Harunari E."/>
            <person name="Igarashi Y."/>
            <person name="Kanchanasin P."/>
            <person name="Tanasupawat S."/>
            <person name="Phongsopitanun W."/>
        </authorList>
    </citation>
    <scope>NUCLEOTIDE SEQUENCE [LARGE SCALE GENOMIC DNA]</scope>
    <source>
        <strain evidence="2 3">J2-2</strain>
    </source>
</reference>
<dbReference type="CDD" id="cd06587">
    <property type="entry name" value="VOC"/>
    <property type="match status" value="2"/>
</dbReference>
<dbReference type="Proteomes" id="UP001197247">
    <property type="component" value="Unassembled WGS sequence"/>
</dbReference>
<dbReference type="Gene3D" id="3.10.180.10">
    <property type="entry name" value="2,3-Dihydroxybiphenyl 1,2-Dioxygenase, domain 1"/>
    <property type="match status" value="2"/>
</dbReference>
<accession>A0ABS5TLT7</accession>
<proteinExistence type="predicted"/>
<gene>
    <name evidence="2" type="ORF">KIH74_16645</name>
</gene>
<evidence type="ECO:0000259" key="1">
    <source>
        <dbReference type="Pfam" id="PF18029"/>
    </source>
</evidence>
<evidence type="ECO:0000313" key="3">
    <source>
        <dbReference type="Proteomes" id="UP001197247"/>
    </source>
</evidence>
<feature type="domain" description="Glyoxalase-like" evidence="1">
    <location>
        <begin position="7"/>
        <end position="115"/>
    </location>
</feature>
<dbReference type="PANTHER" id="PTHR35908">
    <property type="entry name" value="HYPOTHETICAL FUSION PROTEIN"/>
    <property type="match status" value="1"/>
</dbReference>